<feature type="domain" description="TonB-dependent receptor plug" evidence="8">
    <location>
        <begin position="143"/>
        <end position="249"/>
    </location>
</feature>
<dbReference type="EMBL" id="JBHSYQ010000016">
    <property type="protein sequence ID" value="MFC7000026.1"/>
    <property type="molecule type" value="Genomic_DNA"/>
</dbReference>
<evidence type="ECO:0000256" key="7">
    <source>
        <dbReference type="PROSITE-ProRule" id="PRU01360"/>
    </source>
</evidence>
<keyword evidence="2 7" id="KW-0813">Transport</keyword>
<dbReference type="InterPro" id="IPR008969">
    <property type="entry name" value="CarboxyPept-like_regulatory"/>
</dbReference>
<dbReference type="Pfam" id="PF13715">
    <property type="entry name" value="CarbopepD_reg_2"/>
    <property type="match status" value="1"/>
</dbReference>
<gene>
    <name evidence="9" type="ORF">ACFQHR_20495</name>
</gene>
<dbReference type="Gene3D" id="2.170.130.10">
    <property type="entry name" value="TonB-dependent receptor, plug domain"/>
    <property type="match status" value="1"/>
</dbReference>
<dbReference type="Proteomes" id="UP001596405">
    <property type="component" value="Unassembled WGS sequence"/>
</dbReference>
<dbReference type="NCBIfam" id="TIGR04057">
    <property type="entry name" value="SusC_RagA_signa"/>
    <property type="match status" value="1"/>
</dbReference>
<evidence type="ECO:0000256" key="5">
    <source>
        <dbReference type="ARBA" id="ARBA00023136"/>
    </source>
</evidence>
<comment type="subcellular location">
    <subcellularLocation>
        <location evidence="1 7">Cell outer membrane</location>
        <topology evidence="1 7">Multi-pass membrane protein</topology>
    </subcellularLocation>
</comment>
<proteinExistence type="inferred from homology"/>
<dbReference type="Pfam" id="PF07715">
    <property type="entry name" value="Plug"/>
    <property type="match status" value="1"/>
</dbReference>
<dbReference type="InterPro" id="IPR037066">
    <property type="entry name" value="Plug_dom_sf"/>
</dbReference>
<keyword evidence="4 7" id="KW-0812">Transmembrane</keyword>
<dbReference type="InterPro" id="IPR036942">
    <property type="entry name" value="Beta-barrel_TonB_sf"/>
</dbReference>
<keyword evidence="3 7" id="KW-1134">Transmembrane beta strand</keyword>
<evidence type="ECO:0000256" key="1">
    <source>
        <dbReference type="ARBA" id="ARBA00004571"/>
    </source>
</evidence>
<evidence type="ECO:0000313" key="10">
    <source>
        <dbReference type="Proteomes" id="UP001596405"/>
    </source>
</evidence>
<evidence type="ECO:0000259" key="8">
    <source>
        <dbReference type="Pfam" id="PF07715"/>
    </source>
</evidence>
<evidence type="ECO:0000313" key="9">
    <source>
        <dbReference type="EMBL" id="MFC7000026.1"/>
    </source>
</evidence>
<dbReference type="InterPro" id="IPR039426">
    <property type="entry name" value="TonB-dep_rcpt-like"/>
</dbReference>
<comment type="caution">
    <text evidence="9">The sequence shown here is derived from an EMBL/GenBank/DDBJ whole genome shotgun (WGS) entry which is preliminary data.</text>
</comment>
<name>A0ABW2DQ86_9BACT</name>
<keyword evidence="5 7" id="KW-0472">Membrane</keyword>
<comment type="similarity">
    <text evidence="7">Belongs to the TonB-dependent receptor family.</text>
</comment>
<keyword evidence="10" id="KW-1185">Reference proteome</keyword>
<accession>A0ABW2DQ86</accession>
<dbReference type="InterPro" id="IPR023996">
    <property type="entry name" value="TonB-dep_OMP_SusC/RagA"/>
</dbReference>
<evidence type="ECO:0000256" key="4">
    <source>
        <dbReference type="ARBA" id="ARBA00022692"/>
    </source>
</evidence>
<dbReference type="SUPFAM" id="SSF49464">
    <property type="entry name" value="Carboxypeptidase regulatory domain-like"/>
    <property type="match status" value="1"/>
</dbReference>
<dbReference type="NCBIfam" id="TIGR04056">
    <property type="entry name" value="OMP_RagA_SusC"/>
    <property type="match status" value="1"/>
</dbReference>
<dbReference type="RefSeq" id="WP_066621910.1">
    <property type="nucleotide sequence ID" value="NZ_JBHSYQ010000016.1"/>
</dbReference>
<dbReference type="SUPFAM" id="SSF56935">
    <property type="entry name" value="Porins"/>
    <property type="match status" value="1"/>
</dbReference>
<dbReference type="PROSITE" id="PS52016">
    <property type="entry name" value="TONB_DEPENDENT_REC_3"/>
    <property type="match status" value="1"/>
</dbReference>
<dbReference type="InterPro" id="IPR012910">
    <property type="entry name" value="Plug_dom"/>
</dbReference>
<protein>
    <submittedName>
        <fullName evidence="9">SusC/RagA family TonB-linked outer membrane protein</fullName>
    </submittedName>
</protein>
<sequence>MVLLFTVPSVKGFSATENSYSGAEKASLLVMTSNADLSKEKGKAKELQQQTIPVTGTVKDSKGEALIGVSVYVKGTQTGTLTDLNGSFSIRVPNAQSVLIFSYIGYITVERPATTGADMTITMQEEATGLNEVVVIGYGEQRKATLTGAVSTVSGEEILRSPTSNATNALVGRMPGVGAIQRSGQPGANAAVINIRGASTYGNSGAIVVVDGIERPEFGDIDPNEIESITVLKDAATTAVYGVRGANGVIVVTTKGGKEGKPRVSYTGNYSLQTFTGIPKSLDAYSNAFLINEARRNDGLGPEFGDDELQKFRDGSDPYFYPNINWWEYVSRDFYSQTQHNINVSGGTKKIKYFTSVGYLFEDGIFKEFESPYGFRSTPSFNRYNFRSNVDINLSDDFKVSVRLGGRMQKRYQPAGPQGASFSFDNVEGMISRIMQTPAFAYPVFLPDGRIAQNANVGTNILNPYAVLTRWGTRDDDNNAIESTFNLNYNLSKAIQGLSFRTTVGYDSYFTSTTRRNAVWAAYNIVNRRTQEVVLASDRPRDEPLSGLNVSYGGVISLNLQTGFNYDRQFGDHQISGLALFTRLLTRQNGSGLNAAPYASQGVVGRVGYNYRDKYFFELNGAYNGSENFVVGRQYGFFPAVSAGWTLTNEDFLADLGPLYHLKIRGSYGLVGNDKIGQRFLFLDNYTLNSGGVTNNPPIWSQPGNAVQFGDPGSSRNNPVIFQSSVGNPLVTWEKGLKRNIGVESSFFRGALQVNVDLFDETRYDILTTRASALNTYGLPIYPALNIGEVYNKGYEVEVNYRGTSGDFTYGLYSQISFARNKIINRDEPPGAPALQKQQGNRVGQFYGYLTDGFYSSQEDINNSPTNMLGTPIPGDLKYRDISGPDGVPDGLITADDIAPIGYSRLPEYTYSFSPSFGWKNFTLNILFQGVANVSSDVILNEQNNGQQMYEFQLGRWTPETASTATWPALHSRGNGFISYRLNDFILQDASYLKIRNVELSYNLPAVLLQPMRISSARVFLTGQNLYTWTPFKMYLDPENINVSNSDFSRQSIYPTARVVNLGVNIQF</sequence>
<reference evidence="10" key="1">
    <citation type="journal article" date="2019" name="Int. J. Syst. Evol. Microbiol.">
        <title>The Global Catalogue of Microorganisms (GCM) 10K type strain sequencing project: providing services to taxonomists for standard genome sequencing and annotation.</title>
        <authorList>
            <consortium name="The Broad Institute Genomics Platform"/>
            <consortium name="The Broad Institute Genome Sequencing Center for Infectious Disease"/>
            <person name="Wu L."/>
            <person name="Ma J."/>
        </authorList>
    </citation>
    <scope>NUCLEOTIDE SEQUENCE [LARGE SCALE GENOMIC DNA]</scope>
    <source>
        <strain evidence="10">CGMCC 4.7393</strain>
    </source>
</reference>
<evidence type="ECO:0000256" key="6">
    <source>
        <dbReference type="ARBA" id="ARBA00023237"/>
    </source>
</evidence>
<evidence type="ECO:0000256" key="3">
    <source>
        <dbReference type="ARBA" id="ARBA00022452"/>
    </source>
</evidence>
<dbReference type="Gene3D" id="2.60.40.1120">
    <property type="entry name" value="Carboxypeptidase-like, regulatory domain"/>
    <property type="match status" value="1"/>
</dbReference>
<dbReference type="InterPro" id="IPR023997">
    <property type="entry name" value="TonB-dep_OMP_SusC/RagA_CS"/>
</dbReference>
<organism evidence="9 10">
    <name type="scientific">Rufibacter roseus</name>
    <dbReference type="NCBI Taxonomy" id="1567108"/>
    <lineage>
        <taxon>Bacteria</taxon>
        <taxon>Pseudomonadati</taxon>
        <taxon>Bacteroidota</taxon>
        <taxon>Cytophagia</taxon>
        <taxon>Cytophagales</taxon>
        <taxon>Hymenobacteraceae</taxon>
        <taxon>Rufibacter</taxon>
    </lineage>
</organism>
<dbReference type="Gene3D" id="2.40.170.20">
    <property type="entry name" value="TonB-dependent receptor, beta-barrel domain"/>
    <property type="match status" value="1"/>
</dbReference>
<evidence type="ECO:0000256" key="2">
    <source>
        <dbReference type="ARBA" id="ARBA00022448"/>
    </source>
</evidence>
<keyword evidence="6 7" id="KW-0998">Cell outer membrane</keyword>